<reference evidence="2" key="1">
    <citation type="submission" date="2020-02" db="EMBL/GenBank/DDBJ databases">
        <authorList>
            <person name="Meier V. D."/>
        </authorList>
    </citation>
    <scope>NUCLEOTIDE SEQUENCE</scope>
    <source>
        <strain evidence="2">AVDCRST_MAG44</strain>
    </source>
</reference>
<accession>A0A6J4T4F9</accession>
<feature type="non-terminal residue" evidence="2">
    <location>
        <position position="1"/>
    </location>
</feature>
<feature type="region of interest" description="Disordered" evidence="1">
    <location>
        <begin position="1"/>
        <end position="46"/>
    </location>
</feature>
<gene>
    <name evidence="2" type="ORF">AVDCRST_MAG44-1492</name>
</gene>
<sequence>GPPPPEFHRHCRNCRGADPRPADRRQQRACRPPVQRPEAGNDRQCQSGIHACAKPADRLRRSLCFRDQLTHQPLRLLRRSDEGGETGEFGFRRPRAELVEAAGRQHQGL</sequence>
<feature type="compositionally biased region" description="Basic and acidic residues" evidence="1">
    <location>
        <begin position="15"/>
        <end position="26"/>
    </location>
</feature>
<evidence type="ECO:0000256" key="1">
    <source>
        <dbReference type="SAM" id="MobiDB-lite"/>
    </source>
</evidence>
<feature type="non-terminal residue" evidence="2">
    <location>
        <position position="109"/>
    </location>
</feature>
<evidence type="ECO:0000313" key="2">
    <source>
        <dbReference type="EMBL" id="CAA9512882.1"/>
    </source>
</evidence>
<feature type="region of interest" description="Disordered" evidence="1">
    <location>
        <begin position="77"/>
        <end position="109"/>
    </location>
</feature>
<dbReference type="EMBL" id="CADCVY010000100">
    <property type="protein sequence ID" value="CAA9512882.1"/>
    <property type="molecule type" value="Genomic_DNA"/>
</dbReference>
<dbReference type="AlphaFoldDB" id="A0A6J4T4F9"/>
<protein>
    <submittedName>
        <fullName evidence="2">Uncharacterized protein</fullName>
    </submittedName>
</protein>
<name>A0A6J4T4F9_9SPHN</name>
<organism evidence="2">
    <name type="scientific">uncultured Sphingomonas sp</name>
    <dbReference type="NCBI Taxonomy" id="158754"/>
    <lineage>
        <taxon>Bacteria</taxon>
        <taxon>Pseudomonadati</taxon>
        <taxon>Pseudomonadota</taxon>
        <taxon>Alphaproteobacteria</taxon>
        <taxon>Sphingomonadales</taxon>
        <taxon>Sphingomonadaceae</taxon>
        <taxon>Sphingomonas</taxon>
        <taxon>environmental samples</taxon>
    </lineage>
</organism>
<proteinExistence type="predicted"/>